<dbReference type="Pfam" id="PF01515">
    <property type="entry name" value="PTA_PTB"/>
    <property type="match status" value="1"/>
</dbReference>
<reference evidence="7 9" key="2">
    <citation type="submission" date="2018-06" db="EMBL/GenBank/DDBJ databases">
        <authorList>
            <consortium name="Pathogen Informatics"/>
            <person name="Doyle S."/>
        </authorList>
    </citation>
    <scope>NUCLEOTIDE SEQUENCE [LARGE SCALE GENOMIC DNA]</scope>
    <source>
        <strain evidence="7 9">NCTC11991</strain>
    </source>
</reference>
<dbReference type="GO" id="GO:0008959">
    <property type="term" value="F:phosphate acetyltransferase activity"/>
    <property type="evidence" value="ECO:0007669"/>
    <property type="project" value="UniProtKB-EC"/>
</dbReference>
<organism evidence="7 9">
    <name type="scientific">Legionella steigerwaltii</name>
    <dbReference type="NCBI Taxonomy" id="460"/>
    <lineage>
        <taxon>Bacteria</taxon>
        <taxon>Pseudomonadati</taxon>
        <taxon>Pseudomonadota</taxon>
        <taxon>Gammaproteobacteria</taxon>
        <taxon>Legionellales</taxon>
        <taxon>Legionellaceae</taxon>
        <taxon>Legionella</taxon>
    </lineage>
</organism>
<dbReference type="Proteomes" id="UP000054820">
    <property type="component" value="Unassembled WGS sequence"/>
</dbReference>
<dbReference type="SUPFAM" id="SSF53659">
    <property type="entry name" value="Isocitrate/Isopropylmalate dehydrogenase-like"/>
    <property type="match status" value="1"/>
</dbReference>
<dbReference type="Pfam" id="PF01575">
    <property type="entry name" value="MaoC_dehydratas"/>
    <property type="match status" value="1"/>
</dbReference>
<evidence type="ECO:0000313" key="8">
    <source>
        <dbReference type="Proteomes" id="UP000054820"/>
    </source>
</evidence>
<dbReference type="PANTHER" id="PTHR43356">
    <property type="entry name" value="PHOSPHATE ACETYLTRANSFERASE"/>
    <property type="match status" value="1"/>
</dbReference>
<dbReference type="Gene3D" id="3.40.718.10">
    <property type="entry name" value="Isopropylmalate Dehydrogenase"/>
    <property type="match status" value="1"/>
</dbReference>
<dbReference type="NCBIfam" id="NF008852">
    <property type="entry name" value="PRK11890.1"/>
    <property type="match status" value="1"/>
</dbReference>
<keyword evidence="1 7" id="KW-0808">Transferase</keyword>
<accession>A0A378LB03</accession>
<protein>
    <submittedName>
        <fullName evidence="7">Phosphate acetyl/butaryl transferase</fullName>
        <ecNumber evidence="7">2.3.1.8</ecNumber>
    </submittedName>
</protein>
<evidence type="ECO:0000313" key="6">
    <source>
        <dbReference type="EMBL" id="KTD80080.1"/>
    </source>
</evidence>
<dbReference type="InterPro" id="IPR050500">
    <property type="entry name" value="Phos_Acetyltrans/Butyryltrans"/>
</dbReference>
<evidence type="ECO:0000313" key="9">
    <source>
        <dbReference type="Proteomes" id="UP000255110"/>
    </source>
</evidence>
<dbReference type="CDD" id="cd03449">
    <property type="entry name" value="R_hydratase"/>
    <property type="match status" value="1"/>
</dbReference>
<dbReference type="SUPFAM" id="SSF54637">
    <property type="entry name" value="Thioesterase/thiol ester dehydrase-isomerase"/>
    <property type="match status" value="1"/>
</dbReference>
<keyword evidence="8" id="KW-1185">Reference proteome</keyword>
<evidence type="ECO:0000256" key="1">
    <source>
        <dbReference type="ARBA" id="ARBA00022679"/>
    </source>
</evidence>
<dbReference type="EMBL" id="UGOY01000001">
    <property type="protein sequence ID" value="STY23102.1"/>
    <property type="molecule type" value="Genomic_DNA"/>
</dbReference>
<dbReference type="OrthoDB" id="9774179at2"/>
<dbReference type="RefSeq" id="WP_058476206.1">
    <property type="nucleotide sequence ID" value="NZ_CAAAIO010000003.1"/>
</dbReference>
<dbReference type="PANTHER" id="PTHR43356:SF2">
    <property type="entry name" value="PHOSPHATE ACETYLTRANSFERASE"/>
    <property type="match status" value="1"/>
</dbReference>
<evidence type="ECO:0000259" key="4">
    <source>
        <dbReference type="Pfam" id="PF01515"/>
    </source>
</evidence>
<dbReference type="InterPro" id="IPR002539">
    <property type="entry name" value="MaoC-like_dom"/>
</dbReference>
<keyword evidence="3 7" id="KW-0012">Acyltransferase</keyword>
<dbReference type="Proteomes" id="UP000255110">
    <property type="component" value="Unassembled WGS sequence"/>
</dbReference>
<dbReference type="InterPro" id="IPR002505">
    <property type="entry name" value="PTA_PTB"/>
</dbReference>
<keyword evidence="2" id="KW-0456">Lyase</keyword>
<reference evidence="6 8" key="1">
    <citation type="submission" date="2015-11" db="EMBL/GenBank/DDBJ databases">
        <title>Genomic analysis of 38 Legionella species identifies large and diverse effector repertoires.</title>
        <authorList>
            <person name="Burstein D."/>
            <person name="Amaro F."/>
            <person name="Zusman T."/>
            <person name="Lifshitz Z."/>
            <person name="Cohen O."/>
            <person name="Gilbert J.A."/>
            <person name="Pupko T."/>
            <person name="Shuman H.A."/>
            <person name="Segal G."/>
        </authorList>
    </citation>
    <scope>NUCLEOTIDE SEQUENCE [LARGE SCALE GENOMIC DNA]</scope>
    <source>
        <strain evidence="6 8">SC-18-C9</strain>
    </source>
</reference>
<dbReference type="EC" id="2.3.1.8" evidence="7"/>
<dbReference type="STRING" id="460.Lstg_0614"/>
<proteinExistence type="predicted"/>
<sequence>MSYIENHVFDELVIGESASLIRTLTQEDIELFAVMSGDVNPAHVDAEYAKNDMFHKIIAHGMWGASLLSTVLGTELPGPGTIYLDQTLKFEHPVALGDTITVTLTVANKIPEKHIVELDCKCVNQLGKTVISGLATVIAPTTKIKRVRVELPEVELKPKQEHWYQRLIAAKNELKPLKTAIVHPVDVLSLKGAIASAEEGLITPVLVGPKQKILDAAKEANIDISAYELVATEHSNEAAEIAVKLAATKKVEAIMKGKIHTEELMKPIVAKENGLRTGRRMSHVFSLDVPNYPKPIFLTDAAINLFPNLKEKCDIVQNAIDLFHALGLGTPKVAILSAVETVNEKIPSTLDATALCKMAERGQITGGVLDGPLAFDNAISMDSAREKGICSPVAGNADILVVPDVESGNMLYKQMTYLSGIEAAGMVLGAHVPIILTSRGSDELSRKASCVMALLYVRRKNNEIKST</sequence>
<feature type="domain" description="Phosphate acetyl/butaryl transferase" evidence="4">
    <location>
        <begin position="232"/>
        <end position="441"/>
    </location>
</feature>
<dbReference type="GO" id="GO:0016836">
    <property type="term" value="F:hydro-lyase activity"/>
    <property type="evidence" value="ECO:0007669"/>
    <property type="project" value="UniProtKB-ARBA"/>
</dbReference>
<dbReference type="NCBIfam" id="NF006045">
    <property type="entry name" value="PRK08190.1"/>
    <property type="match status" value="1"/>
</dbReference>
<dbReference type="InterPro" id="IPR029069">
    <property type="entry name" value="HotDog_dom_sf"/>
</dbReference>
<evidence type="ECO:0000256" key="2">
    <source>
        <dbReference type="ARBA" id="ARBA00023239"/>
    </source>
</evidence>
<evidence type="ECO:0000313" key="7">
    <source>
        <dbReference type="EMBL" id="STY23102.1"/>
    </source>
</evidence>
<dbReference type="AlphaFoldDB" id="A0A378LB03"/>
<evidence type="ECO:0000256" key="3">
    <source>
        <dbReference type="ARBA" id="ARBA00023315"/>
    </source>
</evidence>
<dbReference type="FunFam" id="3.10.129.10:FF:000042">
    <property type="entry name" value="MaoC domain protein dehydratase"/>
    <property type="match status" value="1"/>
</dbReference>
<dbReference type="EMBL" id="LNYZ01000004">
    <property type="protein sequence ID" value="KTD80080.1"/>
    <property type="molecule type" value="Genomic_DNA"/>
</dbReference>
<gene>
    <name evidence="7" type="primary">pta</name>
    <name evidence="6" type="ORF">Lstg_0614</name>
    <name evidence="7" type="ORF">NCTC11991_01704</name>
</gene>
<evidence type="ECO:0000259" key="5">
    <source>
        <dbReference type="Pfam" id="PF01575"/>
    </source>
</evidence>
<dbReference type="Gene3D" id="3.10.129.10">
    <property type="entry name" value="Hotdog Thioesterase"/>
    <property type="match status" value="1"/>
</dbReference>
<name>A0A378LB03_9GAMM</name>
<feature type="domain" description="MaoC-like" evidence="5">
    <location>
        <begin position="22"/>
        <end position="114"/>
    </location>
</feature>